<dbReference type="RefSeq" id="WP_179791955.1">
    <property type="nucleotide sequence ID" value="NZ_BAABHP010000012.1"/>
</dbReference>
<feature type="domain" description="Cyclic nucleotide-binding" evidence="4">
    <location>
        <begin position="29"/>
        <end position="132"/>
    </location>
</feature>
<keyword evidence="1" id="KW-0285">Flavoprotein</keyword>
<evidence type="ECO:0000313" key="6">
    <source>
        <dbReference type="Proteomes" id="UP000535890"/>
    </source>
</evidence>
<dbReference type="Pfam" id="PF07992">
    <property type="entry name" value="Pyr_redox_2"/>
    <property type="match status" value="1"/>
</dbReference>
<dbReference type="Pfam" id="PF00027">
    <property type="entry name" value="cNMP_binding"/>
    <property type="match status" value="1"/>
</dbReference>
<dbReference type="SUPFAM" id="SSF51206">
    <property type="entry name" value="cAMP-binding domain-like"/>
    <property type="match status" value="1"/>
</dbReference>
<dbReference type="InterPro" id="IPR014710">
    <property type="entry name" value="RmlC-like_jellyroll"/>
</dbReference>
<dbReference type="PRINTS" id="PR00368">
    <property type="entry name" value="FADPNR"/>
</dbReference>
<evidence type="ECO:0000313" key="5">
    <source>
        <dbReference type="EMBL" id="NYD33940.1"/>
    </source>
</evidence>
<protein>
    <submittedName>
        <fullName evidence="5">Thioredoxin reductase (NADPH)</fullName>
        <ecNumber evidence="5">1.8.1.9</ecNumber>
    </submittedName>
</protein>
<evidence type="ECO:0000256" key="3">
    <source>
        <dbReference type="ARBA" id="ARBA00048132"/>
    </source>
</evidence>
<evidence type="ECO:0000256" key="1">
    <source>
        <dbReference type="ARBA" id="ARBA00022630"/>
    </source>
</evidence>
<accession>A0A7Y9J3G5</accession>
<evidence type="ECO:0000256" key="2">
    <source>
        <dbReference type="ARBA" id="ARBA00023002"/>
    </source>
</evidence>
<keyword evidence="6" id="KW-1185">Reference proteome</keyword>
<dbReference type="GO" id="GO:0004791">
    <property type="term" value="F:thioredoxin-disulfide reductase (NADPH) activity"/>
    <property type="evidence" value="ECO:0007669"/>
    <property type="project" value="UniProtKB-EC"/>
</dbReference>
<reference evidence="5 6" key="1">
    <citation type="submission" date="2020-07" db="EMBL/GenBank/DDBJ databases">
        <title>Sequencing the genomes of 1000 actinobacteria strains.</title>
        <authorList>
            <person name="Klenk H.-P."/>
        </authorList>
    </citation>
    <scope>NUCLEOTIDE SEQUENCE [LARGE SCALE GENOMIC DNA]</scope>
    <source>
        <strain evidence="5 6">DSM 45772</strain>
    </source>
</reference>
<dbReference type="PROSITE" id="PS50042">
    <property type="entry name" value="CNMP_BINDING_3"/>
    <property type="match status" value="1"/>
</dbReference>
<dbReference type="AlphaFoldDB" id="A0A7Y9J3G5"/>
<dbReference type="PRINTS" id="PR00469">
    <property type="entry name" value="PNDRDTASEII"/>
</dbReference>
<proteinExistence type="predicted"/>
<dbReference type="InterPro" id="IPR023753">
    <property type="entry name" value="FAD/NAD-binding_dom"/>
</dbReference>
<dbReference type="EMBL" id="JACCBN010000001">
    <property type="protein sequence ID" value="NYD33940.1"/>
    <property type="molecule type" value="Genomic_DNA"/>
</dbReference>
<keyword evidence="2 5" id="KW-0560">Oxidoreductase</keyword>
<organism evidence="5 6">
    <name type="scientific">Actinomycetospora corticicola</name>
    <dbReference type="NCBI Taxonomy" id="663602"/>
    <lineage>
        <taxon>Bacteria</taxon>
        <taxon>Bacillati</taxon>
        <taxon>Actinomycetota</taxon>
        <taxon>Actinomycetes</taxon>
        <taxon>Pseudonocardiales</taxon>
        <taxon>Pseudonocardiaceae</taxon>
        <taxon>Actinomycetospora</taxon>
    </lineage>
</organism>
<dbReference type="EC" id="1.8.1.9" evidence="5"/>
<dbReference type="Proteomes" id="UP000535890">
    <property type="component" value="Unassembled WGS sequence"/>
</dbReference>
<dbReference type="Gene3D" id="2.60.120.10">
    <property type="entry name" value="Jelly Rolls"/>
    <property type="match status" value="1"/>
</dbReference>
<dbReference type="InterPro" id="IPR018490">
    <property type="entry name" value="cNMP-bd_dom_sf"/>
</dbReference>
<dbReference type="InterPro" id="IPR036188">
    <property type="entry name" value="FAD/NAD-bd_sf"/>
</dbReference>
<comment type="caution">
    <text evidence="5">The sequence shown here is derived from an EMBL/GenBank/DDBJ whole genome shotgun (WGS) entry which is preliminary data.</text>
</comment>
<dbReference type="CDD" id="cd00038">
    <property type="entry name" value="CAP_ED"/>
    <property type="match status" value="1"/>
</dbReference>
<comment type="catalytic activity">
    <reaction evidence="3">
        <text>[thioredoxin]-dithiol + NADP(+) = [thioredoxin]-disulfide + NADPH + H(+)</text>
        <dbReference type="Rhea" id="RHEA:20345"/>
        <dbReference type="Rhea" id="RHEA-COMP:10698"/>
        <dbReference type="Rhea" id="RHEA-COMP:10700"/>
        <dbReference type="ChEBI" id="CHEBI:15378"/>
        <dbReference type="ChEBI" id="CHEBI:29950"/>
        <dbReference type="ChEBI" id="CHEBI:50058"/>
        <dbReference type="ChEBI" id="CHEBI:57783"/>
        <dbReference type="ChEBI" id="CHEBI:58349"/>
        <dbReference type="EC" id="1.8.1.9"/>
    </reaction>
</comment>
<name>A0A7Y9J3G5_9PSEU</name>
<dbReference type="InterPro" id="IPR050097">
    <property type="entry name" value="Ferredoxin-NADP_redctase_2"/>
</dbReference>
<dbReference type="InterPro" id="IPR000595">
    <property type="entry name" value="cNMP-bd_dom"/>
</dbReference>
<dbReference type="PANTHER" id="PTHR48105">
    <property type="entry name" value="THIOREDOXIN REDUCTASE 1-RELATED-RELATED"/>
    <property type="match status" value="1"/>
</dbReference>
<sequence>MTPGRTTADDVERLLATAPPDETPDLSGAFPRLSEDRVRVLDGYGSRRQTRRGEVLYGEGRPEESFLVVTSGRVAVVEALGTPAERLVRVHGPGRFLGELGLLTGEVAFFSTIVLEPGEVLEVPADRLRDIVVRDQAFGDDVLRAYLVRRTLAIGEGLGFRIIGSRYSPDTRRLREFAARNRLPHRFVDVEADVEAESLLRGLGITAAETPVVLWRDQVLRNPQTAEVAALVGRRPDRPSPGVCDLLVVGAGPAGLAAAVYAASEGLSTQLLDAVAIGGQAARSSRIENYLGFPAGISGAELAERAEVQARKFGASATVPADAVTLDVSGAHPTVRLSEGEEIRTRTLVIATGARYRRLPVPRLAEFEQTSVYYAATLVEAQLCVSDPVVVVGGGNSAGQAALFLADHARSVALVVREQSLDEYMSRYLADRIERDPRIEVHLHTEIRDLEGEDGRLEAVVVEDATSGSRVELPARELMVFIGASPCTGWLAGAVSLDDGGYVRTGPALAARVDGEGDRGAPEGVRATLETDVPGVFAAGDVRSGSIKRVASAVGEGAMAVRLAHEHLARVSGRNC</sequence>
<dbReference type="SUPFAM" id="SSF51905">
    <property type="entry name" value="FAD/NAD(P)-binding domain"/>
    <property type="match status" value="1"/>
</dbReference>
<dbReference type="Gene3D" id="3.50.50.60">
    <property type="entry name" value="FAD/NAD(P)-binding domain"/>
    <property type="match status" value="2"/>
</dbReference>
<dbReference type="SMART" id="SM00100">
    <property type="entry name" value="cNMP"/>
    <property type="match status" value="1"/>
</dbReference>
<gene>
    <name evidence="5" type="ORF">BJ983_000042</name>
</gene>
<evidence type="ECO:0000259" key="4">
    <source>
        <dbReference type="PROSITE" id="PS50042"/>
    </source>
</evidence>